<dbReference type="RefSeq" id="WP_237762000.1">
    <property type="nucleotide sequence ID" value="NZ_CAAAIH010000049.1"/>
</dbReference>
<gene>
    <name evidence="2" type="ORF">Lsan_0120</name>
</gene>
<sequence length="391" mass="45037">MSNVDNWLEIIKVYQPHHKRYRVALEFLKYCADTERAELVNKYIRPLVVFDGYTFIESLEKLHDEFGIGPHSIGLFLRRSNHFKGIIDALLDLKKQGIYSHEITELMVSLYESCNHNSDPFFPNFDTNLLSHLTNLYRAEALNPSVITLLKISAPALQESIEALSLLKAAGLYKEEYIDILSYRDALYPVEYAKALVLLQEANALNQETLKYFKHSGLPREFLSSLEKVNHAQQLNTESAKWIMTTCLGYDSESDLLAFIELNKAKIQFEIEDLLSKKISEIILIISRLNSLTQDVYHALKTKSSQQRWPFIRCLHYLEEKNIGTPELILRLCNNELKLNQLYELFETVNIDTASQEAMLSQGFIHNMNNQKPNSASNEIAPSSPNRLYEP</sequence>
<keyword evidence="3" id="KW-1185">Reference proteome</keyword>
<feature type="region of interest" description="Disordered" evidence="1">
    <location>
        <begin position="369"/>
        <end position="391"/>
    </location>
</feature>
<evidence type="ECO:0000256" key="1">
    <source>
        <dbReference type="SAM" id="MobiDB-lite"/>
    </source>
</evidence>
<dbReference type="EMBL" id="LNYU01000004">
    <property type="protein sequence ID" value="KTD69842.1"/>
    <property type="molecule type" value="Genomic_DNA"/>
</dbReference>
<comment type="caution">
    <text evidence="2">The sequence shown here is derived from an EMBL/GenBank/DDBJ whole genome shotgun (WGS) entry which is preliminary data.</text>
</comment>
<protein>
    <submittedName>
        <fullName evidence="2">Uncharacterized protein</fullName>
    </submittedName>
</protein>
<evidence type="ECO:0000313" key="3">
    <source>
        <dbReference type="Proteomes" id="UP000054703"/>
    </source>
</evidence>
<organism evidence="2 3">
    <name type="scientific">Legionella santicrucis</name>
    <dbReference type="NCBI Taxonomy" id="45074"/>
    <lineage>
        <taxon>Bacteria</taxon>
        <taxon>Pseudomonadati</taxon>
        <taxon>Pseudomonadota</taxon>
        <taxon>Gammaproteobacteria</taxon>
        <taxon>Legionellales</taxon>
        <taxon>Legionellaceae</taxon>
        <taxon>Legionella</taxon>
    </lineage>
</organism>
<accession>A0A0W0ZLE4</accession>
<reference evidence="2 3" key="1">
    <citation type="submission" date="2015-11" db="EMBL/GenBank/DDBJ databases">
        <title>Genomic analysis of 38 Legionella species identifies large and diverse effector repertoires.</title>
        <authorList>
            <person name="Burstein D."/>
            <person name="Amaro F."/>
            <person name="Zusman T."/>
            <person name="Lifshitz Z."/>
            <person name="Cohen O."/>
            <person name="Gilbert J.A."/>
            <person name="Pupko T."/>
            <person name="Shuman H.A."/>
            <person name="Segal G."/>
        </authorList>
    </citation>
    <scope>NUCLEOTIDE SEQUENCE [LARGE SCALE GENOMIC DNA]</scope>
    <source>
        <strain evidence="2 3">SC-63-C7</strain>
    </source>
</reference>
<dbReference type="AlphaFoldDB" id="A0A0W0ZLE4"/>
<proteinExistence type="predicted"/>
<name>A0A0W0ZLE4_9GAMM</name>
<dbReference type="PATRIC" id="fig|45074.5.peg.129"/>
<dbReference type="Proteomes" id="UP000054703">
    <property type="component" value="Unassembled WGS sequence"/>
</dbReference>
<evidence type="ECO:0000313" key="2">
    <source>
        <dbReference type="EMBL" id="KTD69842.1"/>
    </source>
</evidence>